<keyword evidence="2" id="KW-1185">Reference proteome</keyword>
<evidence type="ECO:0000313" key="2">
    <source>
        <dbReference type="Proteomes" id="UP000238836"/>
    </source>
</evidence>
<gene>
    <name evidence="1" type="ORF">CLV36_10424</name>
</gene>
<accession>A0ABX5EPT7</accession>
<proteinExistence type="predicted"/>
<dbReference type="EMBL" id="PVTZ01000004">
    <property type="protein sequence ID" value="PRZ15301.1"/>
    <property type="molecule type" value="Genomic_DNA"/>
</dbReference>
<organism evidence="1 2">
    <name type="scientific">Laceyella sediminis</name>
    <dbReference type="NCBI Taxonomy" id="573074"/>
    <lineage>
        <taxon>Bacteria</taxon>
        <taxon>Bacillati</taxon>
        <taxon>Bacillota</taxon>
        <taxon>Bacilli</taxon>
        <taxon>Bacillales</taxon>
        <taxon>Thermoactinomycetaceae</taxon>
        <taxon>Laceyella</taxon>
    </lineage>
</organism>
<name>A0ABX5EPT7_9BACL</name>
<dbReference type="Proteomes" id="UP000238836">
    <property type="component" value="Unassembled WGS sequence"/>
</dbReference>
<reference evidence="1 2" key="1">
    <citation type="submission" date="2018-03" db="EMBL/GenBank/DDBJ databases">
        <title>Genomic Encyclopedia of Archaeal and Bacterial Type Strains, Phase II (KMG-II): from individual species to whole genera.</title>
        <authorList>
            <person name="Goeker M."/>
        </authorList>
    </citation>
    <scope>NUCLEOTIDE SEQUENCE [LARGE SCALE GENOMIC DNA]</scope>
    <source>
        <strain evidence="1 2">RHA1</strain>
    </source>
</reference>
<comment type="caution">
    <text evidence="1">The sequence shown here is derived from an EMBL/GenBank/DDBJ whole genome shotgun (WGS) entry which is preliminary data.</text>
</comment>
<protein>
    <submittedName>
        <fullName evidence="1">Uncharacterized protein</fullName>
    </submittedName>
</protein>
<evidence type="ECO:0000313" key="1">
    <source>
        <dbReference type="EMBL" id="PRZ15301.1"/>
    </source>
</evidence>
<sequence>MASFHQKHLYITLQNKYFVTLCKYLFKFDGFILHISQLTLSISLEKVNYSIEK</sequence>